<evidence type="ECO:0000313" key="7">
    <source>
        <dbReference type="Proteomes" id="UP000281647"/>
    </source>
</evidence>
<dbReference type="InterPro" id="IPR012255">
    <property type="entry name" value="ETF_b"/>
</dbReference>
<keyword evidence="7" id="KW-1185">Reference proteome</keyword>
<sequence>MDRLSRAGEYPHAGPLRNAELRTRRVTPPRVRARSDLRSQPGCCCRFSSGPLRQGRHVVNIVVILQTVPDSAEELTLADGVLDWDEAPLRLNEFDDHALEEAVLAKEEAGATVIALALESAGDRVLQTAVARGADRAVKLIKEVPLDASARMVAPLMAEAARKLGADLVVTGVQAPGDIFGQLAPFTAAELAWPLLGGAVGIDCSADAPIVAQEFGGGRSAQISVTLPAVVGVQAARRPPRYVSGSKLRQAVQSASIEKLDVAAELADEPGKLVTLHSPHKTTAISFLDDDPVTAVDQIVEIFRQRGIVGGGRG</sequence>
<reference evidence="6 7" key="1">
    <citation type="submission" date="2018-11" db="EMBL/GenBank/DDBJ databases">
        <title>Pseudaminobacter arsenicus sp. nov., an arsenic-resistant bacterium isolated from arsenic-rich aquifers.</title>
        <authorList>
            <person name="Mu Y."/>
        </authorList>
    </citation>
    <scope>NUCLEOTIDE SEQUENCE [LARGE SCALE GENOMIC DNA]</scope>
    <source>
        <strain evidence="6 7">CB3</strain>
    </source>
</reference>
<evidence type="ECO:0000256" key="2">
    <source>
        <dbReference type="ARBA" id="ARBA00022448"/>
    </source>
</evidence>
<evidence type="ECO:0000256" key="1">
    <source>
        <dbReference type="ARBA" id="ARBA00007557"/>
    </source>
</evidence>
<comment type="caution">
    <text evidence="6">The sequence shown here is derived from an EMBL/GenBank/DDBJ whole genome shotgun (WGS) entry which is preliminary data.</text>
</comment>
<evidence type="ECO:0000256" key="4">
    <source>
        <dbReference type="SAM" id="MobiDB-lite"/>
    </source>
</evidence>
<dbReference type="InterPro" id="IPR014729">
    <property type="entry name" value="Rossmann-like_a/b/a_fold"/>
</dbReference>
<organism evidence="6 7">
    <name type="scientific">Borborobacter arsenicus</name>
    <dbReference type="NCBI Taxonomy" id="1851146"/>
    <lineage>
        <taxon>Bacteria</taxon>
        <taxon>Pseudomonadati</taxon>
        <taxon>Pseudomonadota</taxon>
        <taxon>Alphaproteobacteria</taxon>
        <taxon>Hyphomicrobiales</taxon>
        <taxon>Phyllobacteriaceae</taxon>
        <taxon>Borborobacter</taxon>
    </lineage>
</organism>
<gene>
    <name evidence="6" type="ORF">EET67_00975</name>
</gene>
<dbReference type="AlphaFoldDB" id="A0A432VBH1"/>
<comment type="similarity">
    <text evidence="1">Belongs to the ETF beta-subunit/FixA family.</text>
</comment>
<feature type="domain" description="Electron transfer flavoprotein alpha/beta-subunit N-terminal" evidence="5">
    <location>
        <begin position="79"/>
        <end position="270"/>
    </location>
</feature>
<dbReference type="InterPro" id="IPR014730">
    <property type="entry name" value="ETF_a/b_N"/>
</dbReference>
<dbReference type="SUPFAM" id="SSF52402">
    <property type="entry name" value="Adenine nucleotide alpha hydrolases-like"/>
    <property type="match status" value="1"/>
</dbReference>
<dbReference type="Proteomes" id="UP000281647">
    <property type="component" value="Unassembled WGS sequence"/>
</dbReference>
<dbReference type="EMBL" id="RKST01000001">
    <property type="protein sequence ID" value="RUM99508.1"/>
    <property type="molecule type" value="Genomic_DNA"/>
</dbReference>
<keyword evidence="3" id="KW-0249">Electron transport</keyword>
<feature type="region of interest" description="Disordered" evidence="4">
    <location>
        <begin position="1"/>
        <end position="25"/>
    </location>
</feature>
<dbReference type="PANTHER" id="PTHR21294">
    <property type="entry name" value="ELECTRON TRANSFER FLAVOPROTEIN BETA-SUBUNIT"/>
    <property type="match status" value="1"/>
</dbReference>
<evidence type="ECO:0000259" key="5">
    <source>
        <dbReference type="SMART" id="SM00893"/>
    </source>
</evidence>
<keyword evidence="2" id="KW-0813">Transport</keyword>
<dbReference type="GO" id="GO:0009055">
    <property type="term" value="F:electron transfer activity"/>
    <property type="evidence" value="ECO:0007669"/>
    <property type="project" value="InterPro"/>
</dbReference>
<evidence type="ECO:0000313" key="6">
    <source>
        <dbReference type="EMBL" id="RUM99508.1"/>
    </source>
</evidence>
<evidence type="ECO:0000256" key="3">
    <source>
        <dbReference type="ARBA" id="ARBA00022982"/>
    </source>
</evidence>
<dbReference type="Pfam" id="PF01012">
    <property type="entry name" value="ETF"/>
    <property type="match status" value="1"/>
</dbReference>
<dbReference type="PANTHER" id="PTHR21294:SF8">
    <property type="entry name" value="ELECTRON TRANSFER FLAVOPROTEIN SUBUNIT BETA"/>
    <property type="match status" value="1"/>
</dbReference>
<accession>A0A432VBH1</accession>
<dbReference type="Gene3D" id="3.40.50.620">
    <property type="entry name" value="HUPs"/>
    <property type="match status" value="1"/>
</dbReference>
<dbReference type="SMART" id="SM00893">
    <property type="entry name" value="ETF"/>
    <property type="match status" value="1"/>
</dbReference>
<dbReference type="OrthoDB" id="9804960at2"/>
<proteinExistence type="inferred from homology"/>
<protein>
    <submittedName>
        <fullName evidence="6">Electron transfer flavoprotein subunit beta</fullName>
    </submittedName>
</protein>
<name>A0A432VBH1_9HYPH</name>